<dbReference type="InterPro" id="IPR009679">
    <property type="entry name" value="Phage_186_CII-like"/>
</dbReference>
<reference evidence="2" key="1">
    <citation type="submission" date="2016-09" db="EMBL/GenBank/DDBJ databases">
        <authorList>
            <person name="Varghese N."/>
            <person name="Submissions S."/>
        </authorList>
    </citation>
    <scope>NUCLEOTIDE SEQUENCE [LARGE SCALE GENOMIC DNA]</scope>
    <source>
        <strain evidence="2">ANC 3699</strain>
    </source>
</reference>
<evidence type="ECO:0000313" key="1">
    <source>
        <dbReference type="EMBL" id="SDC15545.1"/>
    </source>
</evidence>
<dbReference type="Pfam" id="PF06892">
    <property type="entry name" value="Phage_CP76"/>
    <property type="match status" value="1"/>
</dbReference>
<dbReference type="OrthoDB" id="6711146at2"/>
<sequence>MAVSRELQIALHKLIRESDVSTEEIANYTGTHNNTVLNYANKNMESHVPSLAWLEQVTKLTGNPAVIKVMAHDIGFMCLPAPKCGESERQVSVLESLLQINIGNGQINQGVHDALADGRITPNELDLLVTVLDQVETNLHQLRNSLEAQCKQFSSSLQTNKA</sequence>
<dbReference type="EMBL" id="FMYK01000003">
    <property type="protein sequence ID" value="SDC15545.1"/>
    <property type="molecule type" value="Genomic_DNA"/>
</dbReference>
<dbReference type="GO" id="GO:0003677">
    <property type="term" value="F:DNA binding"/>
    <property type="evidence" value="ECO:0007669"/>
    <property type="project" value="InterPro"/>
</dbReference>
<evidence type="ECO:0000313" key="2">
    <source>
        <dbReference type="Proteomes" id="UP000242317"/>
    </source>
</evidence>
<gene>
    <name evidence="1" type="ORF">SAMN05421749_103288</name>
</gene>
<dbReference type="AlphaFoldDB" id="A0A1G6JAW0"/>
<keyword evidence="2" id="KW-1185">Reference proteome</keyword>
<name>A0A1G6JAW0_9GAMM</name>
<proteinExistence type="predicted"/>
<accession>A0A1G6JAW0</accession>
<evidence type="ECO:0008006" key="3">
    <source>
        <dbReference type="Google" id="ProtNLM"/>
    </source>
</evidence>
<dbReference type="Proteomes" id="UP000242317">
    <property type="component" value="Unassembled WGS sequence"/>
</dbReference>
<protein>
    <recommendedName>
        <fullName evidence="3">Phage regulatory protein CII (CP76)</fullName>
    </recommendedName>
</protein>
<dbReference type="RefSeq" id="WP_092618160.1">
    <property type="nucleotide sequence ID" value="NZ_FMYK01000003.1"/>
</dbReference>
<organism evidence="1 2">
    <name type="scientific">Acinetobacter marinus</name>
    <dbReference type="NCBI Taxonomy" id="281375"/>
    <lineage>
        <taxon>Bacteria</taxon>
        <taxon>Pseudomonadati</taxon>
        <taxon>Pseudomonadota</taxon>
        <taxon>Gammaproteobacteria</taxon>
        <taxon>Moraxellales</taxon>
        <taxon>Moraxellaceae</taxon>
        <taxon>Acinetobacter</taxon>
    </lineage>
</organism>